<organism evidence="2 3">
    <name type="scientific">Faecalibacter rhinopitheci</name>
    <dbReference type="NCBI Taxonomy" id="2779678"/>
    <lineage>
        <taxon>Bacteria</taxon>
        <taxon>Pseudomonadati</taxon>
        <taxon>Bacteroidota</taxon>
        <taxon>Flavobacteriia</taxon>
        <taxon>Flavobacteriales</taxon>
        <taxon>Weeksellaceae</taxon>
        <taxon>Faecalibacter</taxon>
    </lineage>
</organism>
<dbReference type="PANTHER" id="PTHR35580:SF1">
    <property type="entry name" value="PHYTASE-LIKE DOMAIN-CONTAINING PROTEIN"/>
    <property type="match status" value="1"/>
</dbReference>
<comment type="caution">
    <text evidence="2">The sequence shown here is derived from an EMBL/GenBank/DDBJ whole genome shotgun (WGS) entry which is preliminary data.</text>
</comment>
<proteinExistence type="predicted"/>
<keyword evidence="3" id="KW-1185">Reference proteome</keyword>
<dbReference type="NCBIfam" id="TIGR04131">
    <property type="entry name" value="Bac_Flav_CTERM"/>
    <property type="match status" value="1"/>
</dbReference>
<dbReference type="RefSeq" id="WP_194181890.1">
    <property type="nucleotide sequence ID" value="NZ_JADGIK010000001.1"/>
</dbReference>
<accession>A0A8J7K9M2</accession>
<dbReference type="EMBL" id="JADGIK010000001">
    <property type="protein sequence ID" value="MBF0596365.1"/>
    <property type="molecule type" value="Genomic_DNA"/>
</dbReference>
<evidence type="ECO:0000313" key="3">
    <source>
        <dbReference type="Proteomes" id="UP000608754"/>
    </source>
</evidence>
<dbReference type="Pfam" id="PF25778">
    <property type="entry name" value="DUF7948"/>
    <property type="match status" value="1"/>
</dbReference>
<sequence length="1324" mass="150528">MIRFLCIIFFIITTTVFGNTIGFEANFGQIKDQNNNVNQAVIYSLKLENFNINLKRDGFSYDFYEKFHEEIKTHRLDFKFKGFNPYYKIEYGNKIDYYENIILNDKEHTILFYQKITYKNFYPNIDLEFYVNDNNDKPFEYNFILHPGADINTIKFETTGAQTILNANQLKFKLRFGELIESLPKSWIQYPKDTKEVKIEYCYHNDGSIGLQSDLNITNQKVIIDPLPIRKWGSYLSKYTRSSLHSTNHILLIEKVKFFKSDIYIYGTTDQKNLATTGAFQTTIVNFLQPFVAKFDSNGNRIWLTYFGSKGGEEYAQAIDIDNAGNIYLGSTVSGNNFSTPNAYQPQRGGNIDMHLAKLDSNGKRIWATYYGGNDFDNLNSLVIDKQEQVIYIAGSTMSTDLKHPSNAILTTNTNNVFKPAGLIAKFNLDGEYQWSSYSYGSISSIAIDHNHQLIISETKGDSQQNSPQFLHTTGGKSLSKYDNNLKHIWTRQILNDYNNILKIGIDSNNNIFLTGLTNVDKGISYGNSYSPTFKFDGSNGHAGFLKKYTSDGTEVFGTFIGKEGRSSINDLVIGDKNEIIISGSSTSNHIYDGENHFQSNAKNVTKIEGNGNALLMKFDTNGNPIWGFLYGDKAYGSRYYGVDYNFSTKDIIAVGETSSPYMIATPNAFQTKPIYDHEQNNLVGINGILTLYSDVENNFKITKIGNDCDIHSLEYTASGANKYTWYDLEGNIVANDATFTPSTIGEYICKFDDGKNIGYISIIVTQGNIAQAPIPLVEDLPLIKAYCHVTLTPPTALSGCGEEIIGITPQTYFDTPGNYRITWTYTDQIGNTTTQEQQVELLPADNFIPDNLSLSLCDEDTDPIFNLKLIENNLPKASYKYYASLLDLQNNIEIQNPQQYIYNASQPNFYIRGTLENGCESSNRIDLNIESRPQINELQINLCDAQNMGYVNYDLTHLQNKISSNEVKFYFDAKYQTQITHPINITNNQIIYTKATNQKGCTSYSLINFTLSNYTLIETTPISICKDIHTIGEYNLVNKANELAQIEQINSSQVVFYETLNDALQNQNNIDLNYTNTNQLTEIYATIISSDACKTFYKIPLVENINPIIHLSDQFFKCKNESILIKLNESYDEIMWSNGMIGQSAEFTKAGNYEVIVTNGNCSITKSFEIQDYSDLQFDYTYDGSTVTFKFLNDLNAKVSLDQTNWSQHIFKLEPNQYTFYFKASTGCIEEHTIYLYKDLPTFISPNGDGINDVWDFSYVKDLKSLHIYDRFGKLVFYKTKDDSTLQWNGKLNGKTLPSGSYWYTITFENGNIIEGHILLKNK</sequence>
<name>A0A8J7K9M2_9FLAO</name>
<feature type="domain" description="DUF7948" evidence="1">
    <location>
        <begin position="23"/>
        <end position="226"/>
    </location>
</feature>
<reference evidence="2" key="1">
    <citation type="submission" date="2020-10" db="EMBL/GenBank/DDBJ databases">
        <authorList>
            <person name="Lu T."/>
            <person name="Wang Q."/>
            <person name="Han X."/>
        </authorList>
    </citation>
    <scope>NUCLEOTIDE SEQUENCE</scope>
    <source>
        <strain evidence="2">WQ 117</strain>
    </source>
</reference>
<dbReference type="InterPro" id="IPR026341">
    <property type="entry name" value="T9SS_type_B"/>
</dbReference>
<evidence type="ECO:0000259" key="1">
    <source>
        <dbReference type="Pfam" id="PF25778"/>
    </source>
</evidence>
<dbReference type="Pfam" id="PF13585">
    <property type="entry name" value="CHU_C"/>
    <property type="match status" value="1"/>
</dbReference>
<dbReference type="Proteomes" id="UP000608754">
    <property type="component" value="Unassembled WGS sequence"/>
</dbReference>
<gene>
    <name evidence="2" type="ORF">IM532_02620</name>
</gene>
<dbReference type="InterPro" id="IPR057708">
    <property type="entry name" value="DUF7948"/>
</dbReference>
<evidence type="ECO:0000313" key="2">
    <source>
        <dbReference type="EMBL" id="MBF0596365.1"/>
    </source>
</evidence>
<dbReference type="PANTHER" id="PTHR35580">
    <property type="entry name" value="CELL SURFACE GLYCOPROTEIN (S-LAYER PROTEIN)-LIKE PROTEIN"/>
    <property type="match status" value="1"/>
</dbReference>
<protein>
    <submittedName>
        <fullName evidence="2">T9SS type B sorting domain-containing protein</fullName>
    </submittedName>
</protein>
<dbReference type="SUPFAM" id="SSF101898">
    <property type="entry name" value="NHL repeat"/>
    <property type="match status" value="1"/>
</dbReference>
<dbReference type="InterPro" id="IPR052918">
    <property type="entry name" value="Motility_Chemotaxis_Reg"/>
</dbReference>